<reference evidence="2" key="1">
    <citation type="journal article" date="2021" name="Mol. Plant Microbe Interact.">
        <title>Complete Genome Sequence of the Plant-Pathogenic Fungus Colletotrichum lupini.</title>
        <authorList>
            <person name="Baroncelli R."/>
            <person name="Pensec F."/>
            <person name="Da Lio D."/>
            <person name="Boufleur T."/>
            <person name="Vicente I."/>
            <person name="Sarrocco S."/>
            <person name="Picot A."/>
            <person name="Baraldi E."/>
            <person name="Sukno S."/>
            <person name="Thon M."/>
            <person name="Le Floch G."/>
        </authorList>
    </citation>
    <scope>NUCLEOTIDE SEQUENCE</scope>
    <source>
        <strain evidence="2">IMI 504893</strain>
    </source>
</reference>
<keyword evidence="1" id="KW-0812">Transmembrane</keyword>
<protein>
    <submittedName>
        <fullName evidence="2">Uncharacterized protein</fullName>
    </submittedName>
</protein>
<sequence>MVLRPIFPLLLALLTQTLCVCACLFLAGKTRKIRHSVSDQDSHLSHSLVLTPPLRPISGHISRLFLVPAHPLDHSHYSRGLGRLISLNSGHVLQVAVCLPVTPSFRNREGLRNTPQTTTLFSILGLIPTNSPTAGLLNSLFEKANSEKEGYE</sequence>
<dbReference type="AlphaFoldDB" id="A0A9Q8T421"/>
<name>A0A9Q8T421_9PEZI</name>
<dbReference type="KEGG" id="clup:CLUP02_13944"/>
<keyword evidence="3" id="KW-1185">Reference proteome</keyword>
<proteinExistence type="predicted"/>
<evidence type="ECO:0000256" key="1">
    <source>
        <dbReference type="SAM" id="Phobius"/>
    </source>
</evidence>
<accession>A0A9Q8T421</accession>
<keyword evidence="1" id="KW-1133">Transmembrane helix</keyword>
<gene>
    <name evidence="2" type="ORF">CLUP02_13944</name>
</gene>
<keyword evidence="1" id="KW-0472">Membrane</keyword>
<dbReference type="RefSeq" id="XP_049150025.1">
    <property type="nucleotide sequence ID" value="XM_049292879.1"/>
</dbReference>
<dbReference type="Proteomes" id="UP000830671">
    <property type="component" value="Chromosome 7"/>
</dbReference>
<organism evidence="2 3">
    <name type="scientific">Colletotrichum lupini</name>
    <dbReference type="NCBI Taxonomy" id="145971"/>
    <lineage>
        <taxon>Eukaryota</taxon>
        <taxon>Fungi</taxon>
        <taxon>Dikarya</taxon>
        <taxon>Ascomycota</taxon>
        <taxon>Pezizomycotina</taxon>
        <taxon>Sordariomycetes</taxon>
        <taxon>Hypocreomycetidae</taxon>
        <taxon>Glomerellales</taxon>
        <taxon>Glomerellaceae</taxon>
        <taxon>Colletotrichum</taxon>
        <taxon>Colletotrichum acutatum species complex</taxon>
    </lineage>
</organism>
<dbReference type="GeneID" id="73347889"/>
<evidence type="ECO:0000313" key="3">
    <source>
        <dbReference type="Proteomes" id="UP000830671"/>
    </source>
</evidence>
<dbReference type="EMBL" id="CP019479">
    <property type="protein sequence ID" value="UQC88420.1"/>
    <property type="molecule type" value="Genomic_DNA"/>
</dbReference>
<evidence type="ECO:0000313" key="2">
    <source>
        <dbReference type="EMBL" id="UQC88420.1"/>
    </source>
</evidence>
<feature type="transmembrane region" description="Helical" evidence="1">
    <location>
        <begin position="6"/>
        <end position="27"/>
    </location>
</feature>